<feature type="transmembrane region" description="Helical" evidence="1">
    <location>
        <begin position="25"/>
        <end position="48"/>
    </location>
</feature>
<evidence type="ECO:0008006" key="4">
    <source>
        <dbReference type="Google" id="ProtNLM"/>
    </source>
</evidence>
<protein>
    <recommendedName>
        <fullName evidence="4">Bacterial Pleckstrin homology domain-containing protein</fullName>
    </recommendedName>
</protein>
<dbReference type="RefSeq" id="WP_380204937.1">
    <property type="nucleotide sequence ID" value="NZ_JBHTEK010000001.1"/>
</dbReference>
<keyword evidence="1" id="KW-0812">Transmembrane</keyword>
<accession>A0ABW2UAQ2</accession>
<organism evidence="2 3">
    <name type="scientific">Hymenobacter humi</name>
    <dbReference type="NCBI Taxonomy" id="1411620"/>
    <lineage>
        <taxon>Bacteria</taxon>
        <taxon>Pseudomonadati</taxon>
        <taxon>Bacteroidota</taxon>
        <taxon>Cytophagia</taxon>
        <taxon>Cytophagales</taxon>
        <taxon>Hymenobacteraceae</taxon>
        <taxon>Hymenobacter</taxon>
    </lineage>
</organism>
<keyword evidence="1" id="KW-0472">Membrane</keyword>
<keyword evidence="3" id="KW-1185">Reference proteome</keyword>
<evidence type="ECO:0000313" key="3">
    <source>
        <dbReference type="Proteomes" id="UP001596513"/>
    </source>
</evidence>
<gene>
    <name evidence="2" type="ORF">ACFQT0_20260</name>
</gene>
<name>A0ABW2UAQ2_9BACT</name>
<dbReference type="EMBL" id="JBHTEK010000001">
    <property type="protein sequence ID" value="MFC7669434.1"/>
    <property type="molecule type" value="Genomic_DNA"/>
</dbReference>
<comment type="caution">
    <text evidence="2">The sequence shown here is derived from an EMBL/GenBank/DDBJ whole genome shotgun (WGS) entry which is preliminary data.</text>
</comment>
<reference evidence="3" key="1">
    <citation type="journal article" date="2019" name="Int. J. Syst. Evol. Microbiol.">
        <title>The Global Catalogue of Microorganisms (GCM) 10K type strain sequencing project: providing services to taxonomists for standard genome sequencing and annotation.</title>
        <authorList>
            <consortium name="The Broad Institute Genomics Platform"/>
            <consortium name="The Broad Institute Genome Sequencing Center for Infectious Disease"/>
            <person name="Wu L."/>
            <person name="Ma J."/>
        </authorList>
    </citation>
    <scope>NUCLEOTIDE SEQUENCE [LARGE SCALE GENOMIC DNA]</scope>
    <source>
        <strain evidence="3">JCM 19635</strain>
    </source>
</reference>
<feature type="transmembrane region" description="Helical" evidence="1">
    <location>
        <begin position="54"/>
        <end position="71"/>
    </location>
</feature>
<keyword evidence="1" id="KW-1133">Transmembrane helix</keyword>
<proteinExistence type="predicted"/>
<evidence type="ECO:0000313" key="2">
    <source>
        <dbReference type="EMBL" id="MFC7669434.1"/>
    </source>
</evidence>
<evidence type="ECO:0000256" key="1">
    <source>
        <dbReference type="SAM" id="Phobius"/>
    </source>
</evidence>
<sequence>MSHANVIASEVRFNTVGEEPRSHKIAFYAFLTGIFIFGVGFTLSKFAYSLGTDLQPIGVLLGFAACLWFAIRIATGKSGRRINDQEVLIQPDTIALPHRNIDLHTVKVIDATLEYKGGITHGGSLRSMANGTGNCIRLVYKDASEESIRFYIPHASQLEILRKILQEARQRHAFLLIM</sequence>
<dbReference type="Proteomes" id="UP001596513">
    <property type="component" value="Unassembled WGS sequence"/>
</dbReference>